<gene>
    <name evidence="3" type="ORF">B5807_06515</name>
</gene>
<dbReference type="EMBL" id="KZ107847">
    <property type="protein sequence ID" value="OSS48023.1"/>
    <property type="molecule type" value="Genomic_DNA"/>
</dbReference>
<protein>
    <submittedName>
        <fullName evidence="3">Uncharacterized protein</fullName>
    </submittedName>
</protein>
<keyword evidence="2" id="KW-0472">Membrane</keyword>
<dbReference type="InParanoid" id="A0A1Y2LW00"/>
<evidence type="ECO:0000313" key="4">
    <source>
        <dbReference type="Proteomes" id="UP000193240"/>
    </source>
</evidence>
<proteinExistence type="predicted"/>
<dbReference type="Proteomes" id="UP000193240">
    <property type="component" value="Unassembled WGS sequence"/>
</dbReference>
<accession>A0A1Y2LW00</accession>
<dbReference type="AlphaFoldDB" id="A0A1Y2LW00"/>
<feature type="region of interest" description="Disordered" evidence="1">
    <location>
        <begin position="538"/>
        <end position="589"/>
    </location>
</feature>
<organism evidence="3 4">
    <name type="scientific">Epicoccum nigrum</name>
    <name type="common">Soil fungus</name>
    <name type="synonym">Epicoccum purpurascens</name>
    <dbReference type="NCBI Taxonomy" id="105696"/>
    <lineage>
        <taxon>Eukaryota</taxon>
        <taxon>Fungi</taxon>
        <taxon>Dikarya</taxon>
        <taxon>Ascomycota</taxon>
        <taxon>Pezizomycotina</taxon>
        <taxon>Dothideomycetes</taxon>
        <taxon>Pleosporomycetidae</taxon>
        <taxon>Pleosporales</taxon>
        <taxon>Pleosporineae</taxon>
        <taxon>Didymellaceae</taxon>
        <taxon>Epicoccum</taxon>
    </lineage>
</organism>
<keyword evidence="4" id="KW-1185">Reference proteome</keyword>
<feature type="compositionally biased region" description="Low complexity" evidence="1">
    <location>
        <begin position="555"/>
        <end position="564"/>
    </location>
</feature>
<feature type="transmembrane region" description="Helical" evidence="2">
    <location>
        <begin position="6"/>
        <end position="30"/>
    </location>
</feature>
<feature type="compositionally biased region" description="Low complexity" evidence="1">
    <location>
        <begin position="571"/>
        <end position="580"/>
    </location>
</feature>
<sequence>MHTGNLIAVCCGILIPILVVAMALVLRLFVHRHSKVNNKHDVYTLEGTSSEPHRLPPRRSNSLKQLFASRPKDANSKWVPTLSAIVKAGDEGLWSSTLFTNPRGHPGEVSFEAICEMFANELRPRSLAERSAYSGKIGKFINTAKRGATSPRRVKSMSHKRSNTGRGDEPTSIQGRSLDDRRSLDISAIEKGLGRSLSVKRSAPVLVALGNGLVESDTTSAARHAWMKEDRPAQYYDGRTGRELTSTELATLSVLLGSLITYAPSKGEVAQEDLDKGAFGISILSTPNKDGGRIISLQRHKRSTSQLSSGSSGHSPLFAKHLACGSLPFSQETKSSNTILISNETLEAVRSGAPLTMRKRSQQTPQAGFLAALPSSRELSFHALEASTKSSPPTPLFDAIAQLPFVGGLAPLASTPLISTVHFITTGGVHPGRLLQRLESLVDKLQHHSPHLTIFGPLHSSQNAGFLFRERERLARIATGAVTEDLADKVARMQRYTTLLQRLMALVPDMNSQDVLAPVMEATKAEILRSYADAVAAHSSASTPPSPVNDTHCPISDARSSSRPSARRSPRSSIGAGSSATLSSNPAGRQSITFPANNLGKQVETLLKSELPFSVEMIAVVARLVIVAWTLSVGRVAWEEGEEGFRVPDLEGLEKEMLVLV</sequence>
<feature type="compositionally biased region" description="Basic residues" evidence="1">
    <location>
        <begin position="152"/>
        <end position="163"/>
    </location>
</feature>
<reference evidence="3 4" key="1">
    <citation type="journal article" date="2017" name="Genome Announc.">
        <title>Genome sequence of the saprophytic ascomycete Epicoccum nigrum ICMP 19927 strain isolated from New Zealand.</title>
        <authorList>
            <person name="Fokin M."/>
            <person name="Fleetwood D."/>
            <person name="Weir B.S."/>
            <person name="Villas-Boas S.G."/>
        </authorList>
    </citation>
    <scope>NUCLEOTIDE SEQUENCE [LARGE SCALE GENOMIC DNA]</scope>
    <source>
        <strain evidence="3 4">ICMP 19927</strain>
    </source>
</reference>
<evidence type="ECO:0000256" key="2">
    <source>
        <dbReference type="SAM" id="Phobius"/>
    </source>
</evidence>
<evidence type="ECO:0000313" key="3">
    <source>
        <dbReference type="EMBL" id="OSS48023.1"/>
    </source>
</evidence>
<keyword evidence="2" id="KW-1133">Transmembrane helix</keyword>
<name>A0A1Y2LW00_EPING</name>
<dbReference type="OMA" id="MALVPDM"/>
<evidence type="ECO:0000256" key="1">
    <source>
        <dbReference type="SAM" id="MobiDB-lite"/>
    </source>
</evidence>
<feature type="region of interest" description="Disordered" evidence="1">
    <location>
        <begin position="144"/>
        <end position="177"/>
    </location>
</feature>
<keyword evidence="2" id="KW-0812">Transmembrane</keyword>